<dbReference type="RefSeq" id="XP_002911927.1">
    <property type="nucleotide sequence ID" value="XM_002911881.1"/>
</dbReference>
<dbReference type="HOGENOM" id="CLU_2527372_0_0_1"/>
<organism evidence="1 2">
    <name type="scientific">Coprinopsis cinerea (strain Okayama-7 / 130 / ATCC MYA-4618 / FGSC 9003)</name>
    <name type="common">Inky cap fungus</name>
    <name type="synonym">Hormographiella aspergillata</name>
    <dbReference type="NCBI Taxonomy" id="240176"/>
    <lineage>
        <taxon>Eukaryota</taxon>
        <taxon>Fungi</taxon>
        <taxon>Dikarya</taxon>
        <taxon>Basidiomycota</taxon>
        <taxon>Agaricomycotina</taxon>
        <taxon>Agaricomycetes</taxon>
        <taxon>Agaricomycetidae</taxon>
        <taxon>Agaricales</taxon>
        <taxon>Agaricineae</taxon>
        <taxon>Psathyrellaceae</taxon>
        <taxon>Coprinopsis</taxon>
    </lineage>
</organism>
<dbReference type="KEGG" id="cci:CC1G_13967"/>
<name>D6RKI2_COPC7</name>
<dbReference type="Proteomes" id="UP000001861">
    <property type="component" value="Unassembled WGS sequence"/>
</dbReference>
<reference evidence="1 2" key="1">
    <citation type="journal article" date="2010" name="Proc. Natl. Acad. Sci. U.S.A.">
        <title>Insights into evolution of multicellular fungi from the assembled chromosomes of the mushroom Coprinopsis cinerea (Coprinus cinereus).</title>
        <authorList>
            <person name="Stajich J.E."/>
            <person name="Wilke S.K."/>
            <person name="Ahren D."/>
            <person name="Au C.H."/>
            <person name="Birren B.W."/>
            <person name="Borodovsky M."/>
            <person name="Burns C."/>
            <person name="Canback B."/>
            <person name="Casselton L.A."/>
            <person name="Cheng C.K."/>
            <person name="Deng J."/>
            <person name="Dietrich F.S."/>
            <person name="Fargo D.C."/>
            <person name="Farman M.L."/>
            <person name="Gathman A.C."/>
            <person name="Goldberg J."/>
            <person name="Guigo R."/>
            <person name="Hoegger P.J."/>
            <person name="Hooker J.B."/>
            <person name="Huggins A."/>
            <person name="James T.Y."/>
            <person name="Kamada T."/>
            <person name="Kilaru S."/>
            <person name="Kodira C."/>
            <person name="Kues U."/>
            <person name="Kupfer D."/>
            <person name="Kwan H.S."/>
            <person name="Lomsadze A."/>
            <person name="Li W."/>
            <person name="Lilly W.W."/>
            <person name="Ma L.J."/>
            <person name="Mackey A.J."/>
            <person name="Manning G."/>
            <person name="Martin F."/>
            <person name="Muraguchi H."/>
            <person name="Natvig D.O."/>
            <person name="Palmerini H."/>
            <person name="Ramesh M.A."/>
            <person name="Rehmeyer C.J."/>
            <person name="Roe B.A."/>
            <person name="Shenoy N."/>
            <person name="Stanke M."/>
            <person name="Ter-Hovhannisyan V."/>
            <person name="Tunlid A."/>
            <person name="Velagapudi R."/>
            <person name="Vision T.J."/>
            <person name="Zeng Q."/>
            <person name="Zolan M.E."/>
            <person name="Pukkila P.J."/>
        </authorList>
    </citation>
    <scope>NUCLEOTIDE SEQUENCE [LARGE SCALE GENOMIC DNA]</scope>
    <source>
        <strain evidence="2">Okayama-7 / 130 / ATCC MYA-4618 / FGSC 9003</strain>
    </source>
</reference>
<keyword evidence="2" id="KW-1185">Reference proteome</keyword>
<protein>
    <submittedName>
        <fullName evidence="1">Uncharacterized protein</fullName>
    </submittedName>
</protein>
<dbReference type="GeneID" id="9379295"/>
<evidence type="ECO:0000313" key="1">
    <source>
        <dbReference type="EMBL" id="EFI28433.1"/>
    </source>
</evidence>
<accession>D6RKI2</accession>
<gene>
    <name evidence="1" type="ORF">CC1G_13967</name>
</gene>
<evidence type="ECO:0000313" key="2">
    <source>
        <dbReference type="Proteomes" id="UP000001861"/>
    </source>
</evidence>
<sequence length="84" mass="9372">MSPPIFLKSVEKPEKYFVPFRKQMNIVVSKCDRRPRGRTPVRMSALIHHTSAFATTRYIVGGNVVDEILARATFGGFASSTENG</sequence>
<dbReference type="EMBL" id="AACS02000002">
    <property type="protein sequence ID" value="EFI28433.1"/>
    <property type="molecule type" value="Genomic_DNA"/>
</dbReference>
<dbReference type="AlphaFoldDB" id="D6RKI2"/>
<dbReference type="VEuPathDB" id="FungiDB:CC1G_13967"/>
<comment type="caution">
    <text evidence="1">The sequence shown here is derived from an EMBL/GenBank/DDBJ whole genome shotgun (WGS) entry which is preliminary data.</text>
</comment>
<proteinExistence type="predicted"/>
<dbReference type="InParanoid" id="D6RKI2"/>